<evidence type="ECO:0000313" key="1">
    <source>
        <dbReference type="EMBL" id="EGF93687.1"/>
    </source>
</evidence>
<keyword evidence="2" id="KW-1185">Reference proteome</keyword>
<reference evidence="2" key="1">
    <citation type="submission" date="2011-03" db="EMBL/GenBank/DDBJ databases">
        <title>Draft genome sequence of Brevundimonas diminuta.</title>
        <authorList>
            <person name="Brown P.J.B."/>
            <person name="Buechlein A."/>
            <person name="Hemmerich C."/>
            <person name="Brun Y.V."/>
        </authorList>
    </citation>
    <scope>NUCLEOTIDE SEQUENCE [LARGE SCALE GENOMIC DNA]</scope>
    <source>
        <strain evidence="2">C19</strain>
    </source>
</reference>
<accession>F4QGK6</accession>
<dbReference type="Proteomes" id="UP000006512">
    <property type="component" value="Unassembled WGS sequence"/>
</dbReference>
<gene>
    <name evidence="1" type="ORF">ABI_21290</name>
</gene>
<dbReference type="OrthoDB" id="7173328at2"/>
<protein>
    <submittedName>
        <fullName evidence="1">Uncharacterized protein</fullName>
    </submittedName>
</protein>
<dbReference type="AlphaFoldDB" id="F4QGK6"/>
<dbReference type="RefSeq" id="WP_006272889.1">
    <property type="nucleotide sequence ID" value="NZ_GL883077.1"/>
</dbReference>
<proteinExistence type="predicted"/>
<organism evidence="1 2">
    <name type="scientific">Asticcacaulis biprosthecium C19</name>
    <dbReference type="NCBI Taxonomy" id="715226"/>
    <lineage>
        <taxon>Bacteria</taxon>
        <taxon>Pseudomonadati</taxon>
        <taxon>Pseudomonadota</taxon>
        <taxon>Alphaproteobacteria</taxon>
        <taxon>Caulobacterales</taxon>
        <taxon>Caulobacteraceae</taxon>
        <taxon>Asticcacaulis</taxon>
    </lineage>
</organism>
<sequence length="108" mass="11550">MDDTGFRFGLADAIAVTPFSHSARVNRAVAADPALKGYLLRPRPTRPAEAPLEAGATVYLRFPYEGLGTAIILSVRRGPCGLDYELDLPDPHGAAATWFVPRSGITPT</sequence>
<dbReference type="HOGENOM" id="CLU_2191559_0_0_5"/>
<name>F4QGK6_9CAUL</name>
<evidence type="ECO:0000313" key="2">
    <source>
        <dbReference type="Proteomes" id="UP000006512"/>
    </source>
</evidence>
<dbReference type="EMBL" id="GL883077">
    <property type="protein sequence ID" value="EGF93687.1"/>
    <property type="molecule type" value="Genomic_DNA"/>
</dbReference>